<keyword evidence="2" id="KW-1185">Reference proteome</keyword>
<accession>A0A6A6F8R3</accession>
<dbReference type="OrthoDB" id="3649945at2759"/>
<dbReference type="EMBL" id="ML992685">
    <property type="protein sequence ID" value="KAF2209727.1"/>
    <property type="molecule type" value="Genomic_DNA"/>
</dbReference>
<gene>
    <name evidence="1" type="ORF">CERZMDRAFT_86696</name>
</gene>
<protein>
    <submittedName>
        <fullName evidence="1">Uncharacterized protein</fullName>
    </submittedName>
</protein>
<dbReference type="PANTHER" id="PTHR40788">
    <property type="entry name" value="CLR5 DOMAIN-CONTAINING PROTEIN-RELATED"/>
    <property type="match status" value="1"/>
</dbReference>
<sequence>MWLLQTDPQYLREHFSRFEGAMFWNHFGIAFKLILKDYGGPVKRGKALPERYEVALASLERTLTEEFIAQCRHIALLIRCSNAFRQHVLVIKDGKIFGHTGRKPIHEVDPLFHHLIELGGYEELNLGLGIGLSSNILAVISFSTNEEYLRFVAADRDVLVEAIAAQVGPGPEKGEGTTATEALRNLTLRIKVDSASYGVFRRMYDTHCEQQHDTRWGSFVAAMVDAGFSVTAGGGSIFTFKGSESGGSINFNRPHPDPSIDPIMLCIMGKRLNKWFKFDKDTFVERRKEEA</sequence>
<proteinExistence type="predicted"/>
<dbReference type="PANTHER" id="PTHR40788:SF1">
    <property type="entry name" value="IPA PROTEIN"/>
    <property type="match status" value="1"/>
</dbReference>
<reference evidence="1" key="1">
    <citation type="journal article" date="2020" name="Stud. Mycol.">
        <title>101 Dothideomycetes genomes: a test case for predicting lifestyles and emergence of pathogens.</title>
        <authorList>
            <person name="Haridas S."/>
            <person name="Albert R."/>
            <person name="Binder M."/>
            <person name="Bloem J."/>
            <person name="Labutti K."/>
            <person name="Salamov A."/>
            <person name="Andreopoulos B."/>
            <person name="Baker S."/>
            <person name="Barry K."/>
            <person name="Bills G."/>
            <person name="Bluhm B."/>
            <person name="Cannon C."/>
            <person name="Castanera R."/>
            <person name="Culley D."/>
            <person name="Daum C."/>
            <person name="Ezra D."/>
            <person name="Gonzalez J."/>
            <person name="Henrissat B."/>
            <person name="Kuo A."/>
            <person name="Liang C."/>
            <person name="Lipzen A."/>
            <person name="Lutzoni F."/>
            <person name="Magnuson J."/>
            <person name="Mondo S."/>
            <person name="Nolan M."/>
            <person name="Ohm R."/>
            <person name="Pangilinan J."/>
            <person name="Park H.-J."/>
            <person name="Ramirez L."/>
            <person name="Alfaro M."/>
            <person name="Sun H."/>
            <person name="Tritt A."/>
            <person name="Yoshinaga Y."/>
            <person name="Zwiers L.-H."/>
            <person name="Turgeon B."/>
            <person name="Goodwin S."/>
            <person name="Spatafora J."/>
            <person name="Crous P."/>
            <person name="Grigoriev I."/>
        </authorList>
    </citation>
    <scope>NUCLEOTIDE SEQUENCE</scope>
    <source>
        <strain evidence="1">SCOH1-5</strain>
    </source>
</reference>
<name>A0A6A6F8R3_9PEZI</name>
<evidence type="ECO:0000313" key="2">
    <source>
        <dbReference type="Proteomes" id="UP000799539"/>
    </source>
</evidence>
<dbReference type="AlphaFoldDB" id="A0A6A6F8R3"/>
<dbReference type="Proteomes" id="UP000799539">
    <property type="component" value="Unassembled WGS sequence"/>
</dbReference>
<organism evidence="1 2">
    <name type="scientific">Cercospora zeae-maydis SCOH1-5</name>
    <dbReference type="NCBI Taxonomy" id="717836"/>
    <lineage>
        <taxon>Eukaryota</taxon>
        <taxon>Fungi</taxon>
        <taxon>Dikarya</taxon>
        <taxon>Ascomycota</taxon>
        <taxon>Pezizomycotina</taxon>
        <taxon>Dothideomycetes</taxon>
        <taxon>Dothideomycetidae</taxon>
        <taxon>Mycosphaerellales</taxon>
        <taxon>Mycosphaerellaceae</taxon>
        <taxon>Cercospora</taxon>
    </lineage>
</organism>
<evidence type="ECO:0000313" key="1">
    <source>
        <dbReference type="EMBL" id="KAF2209727.1"/>
    </source>
</evidence>